<proteinExistence type="predicted"/>
<dbReference type="Proteomes" id="UP001499884">
    <property type="component" value="Unassembled WGS sequence"/>
</dbReference>
<feature type="region of interest" description="Disordered" evidence="3">
    <location>
        <begin position="1"/>
        <end position="36"/>
    </location>
</feature>
<dbReference type="PRINTS" id="PR00455">
    <property type="entry name" value="HTHTETR"/>
</dbReference>
<dbReference type="InterPro" id="IPR001647">
    <property type="entry name" value="HTH_TetR"/>
</dbReference>
<dbReference type="InterPro" id="IPR050109">
    <property type="entry name" value="HTH-type_TetR-like_transc_reg"/>
</dbReference>
<evidence type="ECO:0000259" key="4">
    <source>
        <dbReference type="PROSITE" id="PS50977"/>
    </source>
</evidence>
<evidence type="ECO:0000313" key="6">
    <source>
        <dbReference type="Proteomes" id="UP001499884"/>
    </source>
</evidence>
<dbReference type="PANTHER" id="PTHR30055">
    <property type="entry name" value="HTH-TYPE TRANSCRIPTIONAL REGULATOR RUTR"/>
    <property type="match status" value="1"/>
</dbReference>
<evidence type="ECO:0000256" key="1">
    <source>
        <dbReference type="ARBA" id="ARBA00023125"/>
    </source>
</evidence>
<protein>
    <submittedName>
        <fullName evidence="5">TetR family transcriptional regulator</fullName>
    </submittedName>
</protein>
<feature type="compositionally biased region" description="Low complexity" evidence="3">
    <location>
        <begin position="9"/>
        <end position="26"/>
    </location>
</feature>
<evidence type="ECO:0000256" key="2">
    <source>
        <dbReference type="PROSITE-ProRule" id="PRU00335"/>
    </source>
</evidence>
<accession>A0ABP7DJ47</accession>
<sequence length="204" mass="22025">MTEPTGPRPTAAEAAPHATEPAAGRTAPRRRDAAASRERLLRAAGELFGERGYDRTTARDIGERAGVDPAMIARYFGGKALLFVAVLRAEDRSESFADLFDADRLAGLVSRFDRQGPGPVAQVAVRPYEDPDAYAAAAAELDRRVVGPLRERFVQEGDEQAALRAELLTAAFVGVVLARRAGTLPHLAAADRDELLPLIRRLLD</sequence>
<dbReference type="SUPFAM" id="SSF46689">
    <property type="entry name" value="Homeodomain-like"/>
    <property type="match status" value="1"/>
</dbReference>
<dbReference type="PROSITE" id="PS50977">
    <property type="entry name" value="HTH_TETR_2"/>
    <property type="match status" value="1"/>
</dbReference>
<keyword evidence="1 2" id="KW-0238">DNA-binding</keyword>
<dbReference type="Gene3D" id="1.10.357.10">
    <property type="entry name" value="Tetracycline Repressor, domain 2"/>
    <property type="match status" value="1"/>
</dbReference>
<dbReference type="EMBL" id="BAABEP010000001">
    <property type="protein sequence ID" value="GAA3706154.1"/>
    <property type="molecule type" value="Genomic_DNA"/>
</dbReference>
<reference evidence="6" key="1">
    <citation type="journal article" date="2019" name="Int. J. Syst. Evol. Microbiol.">
        <title>The Global Catalogue of Microorganisms (GCM) 10K type strain sequencing project: providing services to taxonomists for standard genome sequencing and annotation.</title>
        <authorList>
            <consortium name="The Broad Institute Genomics Platform"/>
            <consortium name="The Broad Institute Genome Sequencing Center for Infectious Disease"/>
            <person name="Wu L."/>
            <person name="Ma J."/>
        </authorList>
    </citation>
    <scope>NUCLEOTIDE SEQUENCE [LARGE SCALE GENOMIC DNA]</scope>
    <source>
        <strain evidence="6">JCM 30846</strain>
    </source>
</reference>
<dbReference type="InterPro" id="IPR009057">
    <property type="entry name" value="Homeodomain-like_sf"/>
</dbReference>
<gene>
    <name evidence="5" type="ORF">GCM10023082_00250</name>
</gene>
<evidence type="ECO:0000256" key="3">
    <source>
        <dbReference type="SAM" id="MobiDB-lite"/>
    </source>
</evidence>
<feature type="domain" description="HTH tetR-type" evidence="4">
    <location>
        <begin position="34"/>
        <end position="94"/>
    </location>
</feature>
<dbReference type="Pfam" id="PF00440">
    <property type="entry name" value="TetR_N"/>
    <property type="match status" value="1"/>
</dbReference>
<organism evidence="5 6">
    <name type="scientific">Streptomyces tremellae</name>
    <dbReference type="NCBI Taxonomy" id="1124239"/>
    <lineage>
        <taxon>Bacteria</taxon>
        <taxon>Bacillati</taxon>
        <taxon>Actinomycetota</taxon>
        <taxon>Actinomycetes</taxon>
        <taxon>Kitasatosporales</taxon>
        <taxon>Streptomycetaceae</taxon>
        <taxon>Streptomyces</taxon>
    </lineage>
</organism>
<comment type="caution">
    <text evidence="5">The sequence shown here is derived from an EMBL/GenBank/DDBJ whole genome shotgun (WGS) entry which is preliminary data.</text>
</comment>
<dbReference type="InterPro" id="IPR036271">
    <property type="entry name" value="Tet_transcr_reg_TetR-rel_C_sf"/>
</dbReference>
<dbReference type="Pfam" id="PF17920">
    <property type="entry name" value="TetR_C_16"/>
    <property type="match status" value="1"/>
</dbReference>
<dbReference type="SUPFAM" id="SSF48498">
    <property type="entry name" value="Tetracyclin repressor-like, C-terminal domain"/>
    <property type="match status" value="1"/>
</dbReference>
<keyword evidence="6" id="KW-1185">Reference proteome</keyword>
<dbReference type="Gene3D" id="1.10.10.60">
    <property type="entry name" value="Homeodomain-like"/>
    <property type="match status" value="1"/>
</dbReference>
<dbReference type="PANTHER" id="PTHR30055:SF235">
    <property type="entry name" value="TRANSCRIPTIONAL REGULATORY PROTEIN"/>
    <property type="match status" value="1"/>
</dbReference>
<feature type="DNA-binding region" description="H-T-H motif" evidence="2">
    <location>
        <begin position="57"/>
        <end position="76"/>
    </location>
</feature>
<dbReference type="InterPro" id="IPR041678">
    <property type="entry name" value="TetR_C_16"/>
</dbReference>
<evidence type="ECO:0000313" key="5">
    <source>
        <dbReference type="EMBL" id="GAA3706154.1"/>
    </source>
</evidence>
<dbReference type="RefSeq" id="WP_345639644.1">
    <property type="nucleotide sequence ID" value="NZ_BAABEP010000001.1"/>
</dbReference>
<name>A0ABP7DJ47_9ACTN</name>